<name>A0A919PYT3_9ACTN</name>
<proteinExistence type="predicted"/>
<comment type="caution">
    <text evidence="1">The sequence shown here is derived from an EMBL/GenBank/DDBJ whole genome shotgun (WGS) entry which is preliminary data.</text>
</comment>
<dbReference type="AlphaFoldDB" id="A0A919PYT3"/>
<dbReference type="Gene3D" id="1.10.630.10">
    <property type="entry name" value="Cytochrome P450"/>
    <property type="match status" value="1"/>
</dbReference>
<keyword evidence="2" id="KW-1185">Reference proteome</keyword>
<dbReference type="EMBL" id="BONQ01000197">
    <property type="protein sequence ID" value="GIG52897.1"/>
    <property type="molecule type" value="Genomic_DNA"/>
</dbReference>
<accession>A0A919PYT3</accession>
<dbReference type="SUPFAM" id="SSF48264">
    <property type="entry name" value="Cytochrome P450"/>
    <property type="match status" value="1"/>
</dbReference>
<dbReference type="InterPro" id="IPR036396">
    <property type="entry name" value="Cyt_P450_sf"/>
</dbReference>
<evidence type="ECO:0000313" key="2">
    <source>
        <dbReference type="Proteomes" id="UP000660611"/>
    </source>
</evidence>
<dbReference type="GO" id="GO:0004497">
    <property type="term" value="F:monooxygenase activity"/>
    <property type="evidence" value="ECO:0007669"/>
    <property type="project" value="InterPro"/>
</dbReference>
<dbReference type="GO" id="GO:0020037">
    <property type="term" value="F:heme binding"/>
    <property type="evidence" value="ECO:0007669"/>
    <property type="project" value="InterPro"/>
</dbReference>
<gene>
    <name evidence="1" type="ORF">Dsi01nite_109380</name>
</gene>
<protein>
    <submittedName>
        <fullName evidence="1">Uncharacterized protein</fullName>
    </submittedName>
</protein>
<dbReference type="Proteomes" id="UP000660611">
    <property type="component" value="Unassembled WGS sequence"/>
</dbReference>
<evidence type="ECO:0000313" key="1">
    <source>
        <dbReference type="EMBL" id="GIG52897.1"/>
    </source>
</evidence>
<dbReference type="GO" id="GO:0016705">
    <property type="term" value="F:oxidoreductase activity, acting on paired donors, with incorporation or reduction of molecular oxygen"/>
    <property type="evidence" value="ECO:0007669"/>
    <property type="project" value="InterPro"/>
</dbReference>
<reference evidence="1" key="1">
    <citation type="submission" date="2021-01" db="EMBL/GenBank/DDBJ databases">
        <title>Whole genome shotgun sequence of Dactylosporangium siamense NBRC 106093.</title>
        <authorList>
            <person name="Komaki H."/>
            <person name="Tamura T."/>
        </authorList>
    </citation>
    <scope>NUCLEOTIDE SEQUENCE</scope>
    <source>
        <strain evidence="1">NBRC 106093</strain>
    </source>
</reference>
<dbReference type="GO" id="GO:0005506">
    <property type="term" value="F:iron ion binding"/>
    <property type="evidence" value="ECO:0007669"/>
    <property type="project" value="InterPro"/>
</dbReference>
<organism evidence="1 2">
    <name type="scientific">Dactylosporangium siamense</name>
    <dbReference type="NCBI Taxonomy" id="685454"/>
    <lineage>
        <taxon>Bacteria</taxon>
        <taxon>Bacillati</taxon>
        <taxon>Actinomycetota</taxon>
        <taxon>Actinomycetes</taxon>
        <taxon>Micromonosporales</taxon>
        <taxon>Micromonosporaceae</taxon>
        <taxon>Dactylosporangium</taxon>
    </lineage>
</organism>
<sequence length="295" mass="30864">MTDNGLLRFDPATVLALTGAPLALRSAAEESVNFDEQSGLWLIPGAATVGQACCDPHTFAAARIPREPASAAPVGLTATMQPAARWAAGMADARVQAVLRMAWPTTAGRADLLWRRRVRVHVAQAAAALTGRAADAPGGVPDGVQARPGVGSTPVDGLTRAVIESVFGISAGTIDEVRAVLDCHAHRSTTAAESAALPLSALHELVGRIVRERAAEPVDVLNPAQPDTVLDDVLICRGRSADRLTLDEITGASTSLLAAAWDATAELLPRVLDAVRSLRRRGDRFRRTAAPLASH</sequence>